<evidence type="ECO:0000313" key="2">
    <source>
        <dbReference type="Proteomes" id="UP000030949"/>
    </source>
</evidence>
<dbReference type="EMBL" id="JQGJ01000002">
    <property type="protein sequence ID" value="KHK65889.1"/>
    <property type="molecule type" value="Genomic_DNA"/>
</dbReference>
<dbReference type="AlphaFoldDB" id="A0A0B1Z498"/>
<protein>
    <submittedName>
        <fullName evidence="1">Uncharacterized protein</fullName>
    </submittedName>
</protein>
<name>A0A0B1Z498_9PSED</name>
<sequence>MYPPYKQRAEVKAFIEWLALHLGSNQQLKHEYVNRKTAKRWQFTDLYDAYQQYEWQHSGVPHLKVSAGTCATSNTNALNALSTDLSLANCDATMLRGTKATMFWGGVSAHNNQWLEANQKGLAKTIAQVAQVLRIGNLDSPQFQNNLRFNAGMTKVYSLICQDFIIYDSRVAAALGMLVVIFCEEKGIHALPDGLRFPWAPAKEGESAAVPKRRNPSKGDAFKFPGLRRGHHHAIWNMRASWILSQALAHQSAATSPFLGGGANALRRLEMALFMMGYDLGIAA</sequence>
<accession>A0A0B1Z498</accession>
<dbReference type="Proteomes" id="UP000030949">
    <property type="component" value="Unassembled WGS sequence"/>
</dbReference>
<organism evidence="1 2">
    <name type="scientific">Pseudomonas frederiksbergensis</name>
    <dbReference type="NCBI Taxonomy" id="104087"/>
    <lineage>
        <taxon>Bacteria</taxon>
        <taxon>Pseudomonadati</taxon>
        <taxon>Pseudomonadota</taxon>
        <taxon>Gammaproteobacteria</taxon>
        <taxon>Pseudomonadales</taxon>
        <taxon>Pseudomonadaceae</taxon>
        <taxon>Pseudomonas</taxon>
    </lineage>
</organism>
<comment type="caution">
    <text evidence="1">The sequence shown here is derived from an EMBL/GenBank/DDBJ whole genome shotgun (WGS) entry which is preliminary data.</text>
</comment>
<evidence type="ECO:0000313" key="1">
    <source>
        <dbReference type="EMBL" id="KHK65889.1"/>
    </source>
</evidence>
<proteinExistence type="predicted"/>
<gene>
    <name evidence="1" type="ORF">JZ00_03705</name>
</gene>
<reference evidence="2" key="1">
    <citation type="submission" date="2015-03" db="EMBL/GenBank/DDBJ databases">
        <title>Pseudomonas frederiksbergensis hydrocarbon degrader.</title>
        <authorList>
            <person name="Brown L.M."/>
            <person name="Ruiz O.N."/>
            <person name="Mueller S."/>
            <person name="Gunasekera T.S."/>
        </authorList>
    </citation>
    <scope>NUCLEOTIDE SEQUENCE [LARGE SCALE GENOMIC DNA]</scope>
    <source>
        <strain evidence="2">SI8</strain>
    </source>
</reference>